<dbReference type="PANTHER" id="PTHR22916">
    <property type="entry name" value="GLYCOSYLTRANSFERASE"/>
    <property type="match status" value="1"/>
</dbReference>
<sequence length="283" mass="32747">MDDELKISIAVPSYNYACFLEEALASIKRQYYANYEVLIADGGSVDGSLEIIERFCGEDERFRLISKKDAGQADAISKAFQFASGDILCFLNADDCYLDDDVFGLVVNAFKLNRSTEIISFGGAYIDIDGNWMKRINYRYHPLDSFDLMPYRTAVIQPATFWKRHVYDENVWPKEFNYVFDVVFFYNAFLKHSWLEVSNIVAGYRLHDNNKSLTVRSSRVFELAAFERIKFGEKSFRAQYLFKIARILQRHGKRKLGGLELSKAIYFIVNTVAYISVYRLPSI</sequence>
<dbReference type="InterPro" id="IPR029044">
    <property type="entry name" value="Nucleotide-diphossugar_trans"/>
</dbReference>
<reference evidence="2 3" key="1">
    <citation type="journal article" date="2013" name="Genome Announc.">
        <title>Genome Sequence of the Pyrene- and Fluoranthene-Degrading Bacterium Cycloclasticus sp. Strain PY97M.</title>
        <authorList>
            <person name="Cui Z."/>
            <person name="Xu G."/>
            <person name="Li Q."/>
            <person name="Gao W."/>
            <person name="Zheng L."/>
        </authorList>
    </citation>
    <scope>NUCLEOTIDE SEQUENCE [LARGE SCALE GENOMIC DNA]</scope>
    <source>
        <strain evidence="2 3">PY97M</strain>
    </source>
</reference>
<dbReference type="InterPro" id="IPR001173">
    <property type="entry name" value="Glyco_trans_2-like"/>
</dbReference>
<keyword evidence="2" id="KW-0808">Transferase</keyword>
<evidence type="ECO:0000313" key="2">
    <source>
        <dbReference type="EMBL" id="EPD12914.1"/>
    </source>
</evidence>
<gene>
    <name evidence="2" type="ORF">L196_07119</name>
</gene>
<dbReference type="GO" id="GO:0016758">
    <property type="term" value="F:hexosyltransferase activity"/>
    <property type="evidence" value="ECO:0007669"/>
    <property type="project" value="UniProtKB-ARBA"/>
</dbReference>
<feature type="domain" description="Glycosyltransferase 2-like" evidence="1">
    <location>
        <begin position="8"/>
        <end position="146"/>
    </location>
</feature>
<name>A0AB33Z0N6_9GAMM</name>
<dbReference type="SUPFAM" id="SSF53448">
    <property type="entry name" value="Nucleotide-diphospho-sugar transferases"/>
    <property type="match status" value="1"/>
</dbReference>
<keyword evidence="3" id="KW-1185">Reference proteome</keyword>
<evidence type="ECO:0000259" key="1">
    <source>
        <dbReference type="Pfam" id="PF00535"/>
    </source>
</evidence>
<organism evidence="2 3">
    <name type="scientific">Cycloclasticus pugetii</name>
    <dbReference type="NCBI Taxonomy" id="34068"/>
    <lineage>
        <taxon>Bacteria</taxon>
        <taxon>Pseudomonadati</taxon>
        <taxon>Pseudomonadota</taxon>
        <taxon>Gammaproteobacteria</taxon>
        <taxon>Thiotrichales</taxon>
        <taxon>Piscirickettsiaceae</taxon>
        <taxon>Cycloclasticus</taxon>
    </lineage>
</organism>
<dbReference type="Pfam" id="PF00535">
    <property type="entry name" value="Glycos_transf_2"/>
    <property type="match status" value="1"/>
</dbReference>
<dbReference type="Gene3D" id="3.90.550.10">
    <property type="entry name" value="Spore Coat Polysaccharide Biosynthesis Protein SpsA, Chain A"/>
    <property type="match status" value="1"/>
</dbReference>
<evidence type="ECO:0000313" key="3">
    <source>
        <dbReference type="Proteomes" id="UP000015462"/>
    </source>
</evidence>
<dbReference type="Proteomes" id="UP000015462">
    <property type="component" value="Unassembled WGS sequence"/>
</dbReference>
<comment type="caution">
    <text evidence="2">The sequence shown here is derived from an EMBL/GenBank/DDBJ whole genome shotgun (WGS) entry which is preliminary data.</text>
</comment>
<dbReference type="PANTHER" id="PTHR22916:SF65">
    <property type="entry name" value="SLR1065 PROTEIN"/>
    <property type="match status" value="1"/>
</dbReference>
<protein>
    <submittedName>
        <fullName evidence="2">Family 2 glycosyl transferase</fullName>
    </submittedName>
</protein>
<dbReference type="EMBL" id="ASHL01000005">
    <property type="protein sequence ID" value="EPD12914.1"/>
    <property type="molecule type" value="Genomic_DNA"/>
</dbReference>
<dbReference type="AlphaFoldDB" id="A0AB33Z0N6"/>
<proteinExistence type="predicted"/>
<accession>A0AB33Z0N6</accession>